<evidence type="ECO:0000313" key="9">
    <source>
        <dbReference type="Proteomes" id="UP000594688"/>
    </source>
</evidence>
<dbReference type="GO" id="GO:0008902">
    <property type="term" value="F:hydroxymethylpyrimidine kinase activity"/>
    <property type="evidence" value="ECO:0007669"/>
    <property type="project" value="UniProtKB-EC"/>
</dbReference>
<organism evidence="8 9">
    <name type="scientific">Candidatus Nitronauta litoralis</name>
    <dbReference type="NCBI Taxonomy" id="2705533"/>
    <lineage>
        <taxon>Bacteria</taxon>
        <taxon>Pseudomonadati</taxon>
        <taxon>Nitrospinota/Tectimicrobiota group</taxon>
        <taxon>Nitrospinota</taxon>
        <taxon>Nitrospinia</taxon>
        <taxon>Nitrospinales</taxon>
        <taxon>Nitrospinaceae</taxon>
        <taxon>Candidatus Nitronauta</taxon>
    </lineage>
</organism>
<evidence type="ECO:0000256" key="6">
    <source>
        <dbReference type="ARBA" id="ARBA00022840"/>
    </source>
</evidence>
<keyword evidence="3 8" id="KW-0808">Transferase</keyword>
<dbReference type="AlphaFoldDB" id="A0A7T0BYM8"/>
<feature type="domain" description="Pyridoxamine kinase/Phosphomethylpyrimidine kinase" evidence="7">
    <location>
        <begin position="14"/>
        <end position="263"/>
    </location>
</feature>
<evidence type="ECO:0000256" key="1">
    <source>
        <dbReference type="ARBA" id="ARBA00004948"/>
    </source>
</evidence>
<dbReference type="InterPro" id="IPR004399">
    <property type="entry name" value="HMP/HMP-P_kinase_dom"/>
</dbReference>
<dbReference type="KEGG" id="nli:G3M70_16300"/>
<keyword evidence="5 8" id="KW-0418">Kinase</keyword>
<accession>A0A7T0BYM8</accession>
<dbReference type="EMBL" id="CP048685">
    <property type="protein sequence ID" value="QPJ63354.1"/>
    <property type="molecule type" value="Genomic_DNA"/>
</dbReference>
<reference evidence="8 9" key="1">
    <citation type="submission" date="2020-02" db="EMBL/GenBank/DDBJ databases">
        <title>Genomic and physiological characterization of two novel Nitrospinaceae genera.</title>
        <authorList>
            <person name="Mueller A.J."/>
            <person name="Jung M.-Y."/>
            <person name="Strachan C.R."/>
            <person name="Herbold C.W."/>
            <person name="Kirkegaard R.H."/>
            <person name="Daims H."/>
        </authorList>
    </citation>
    <scope>NUCLEOTIDE SEQUENCE [LARGE SCALE GENOMIC DNA]</scope>
    <source>
        <strain evidence="8">EB</strain>
    </source>
</reference>
<dbReference type="InterPro" id="IPR029056">
    <property type="entry name" value="Ribokinase-like"/>
</dbReference>
<evidence type="ECO:0000259" key="7">
    <source>
        <dbReference type="Pfam" id="PF08543"/>
    </source>
</evidence>
<sequence length="278" mass="29842">MKSYTTALSIAGSDPSGGAGIQADLKTFSALGCYGMSVITALTSQNTMGVRGIFDVTSEFVESQLIAILDDIEVDAVKIGMLHSPAIIEVVARCLNKYSVEKLVVDPVMFAKSGDRLIRDDAIESLRKDLIPRATVLTPNLPEAGEFLKRSIKTRDHMEEAAHALLKEGPSCVVIKGGHLDSGGSDDYLAFRSESGIEGQWLYSRRETTPNMHGTGCTFSSAVGAYLAKGRELKEAVQSAKEYIAGTVQAGGEYSLGKGQGPVSHFYKLWKEGGEDNK</sequence>
<evidence type="ECO:0000256" key="4">
    <source>
        <dbReference type="ARBA" id="ARBA00022741"/>
    </source>
</evidence>
<dbReference type="NCBIfam" id="TIGR00097">
    <property type="entry name" value="HMP-P_kinase"/>
    <property type="match status" value="1"/>
</dbReference>
<dbReference type="PANTHER" id="PTHR20858:SF17">
    <property type="entry name" value="HYDROXYMETHYLPYRIMIDINE_PHOSPHOMETHYLPYRIMIDINE KINASE THI20-RELATED"/>
    <property type="match status" value="1"/>
</dbReference>
<gene>
    <name evidence="8" type="primary">thiD</name>
    <name evidence="8" type="ORF">G3M70_16300</name>
</gene>
<keyword evidence="4" id="KW-0547">Nucleotide-binding</keyword>
<proteinExistence type="predicted"/>
<dbReference type="SUPFAM" id="SSF53613">
    <property type="entry name" value="Ribokinase-like"/>
    <property type="match status" value="1"/>
</dbReference>
<comment type="pathway">
    <text evidence="1">Cofactor biosynthesis; thiamine diphosphate biosynthesis.</text>
</comment>
<evidence type="ECO:0000313" key="8">
    <source>
        <dbReference type="EMBL" id="QPJ63354.1"/>
    </source>
</evidence>
<evidence type="ECO:0000256" key="3">
    <source>
        <dbReference type="ARBA" id="ARBA00022679"/>
    </source>
</evidence>
<dbReference type="GO" id="GO:0009228">
    <property type="term" value="P:thiamine biosynthetic process"/>
    <property type="evidence" value="ECO:0007669"/>
    <property type="project" value="InterPro"/>
</dbReference>
<evidence type="ECO:0000256" key="2">
    <source>
        <dbReference type="ARBA" id="ARBA00012135"/>
    </source>
</evidence>
<dbReference type="GO" id="GO:0008972">
    <property type="term" value="F:phosphomethylpyrimidine kinase activity"/>
    <property type="evidence" value="ECO:0007669"/>
    <property type="project" value="InterPro"/>
</dbReference>
<dbReference type="CDD" id="cd01169">
    <property type="entry name" value="HMPP_kinase"/>
    <property type="match status" value="1"/>
</dbReference>
<dbReference type="GO" id="GO:0005829">
    <property type="term" value="C:cytosol"/>
    <property type="evidence" value="ECO:0007669"/>
    <property type="project" value="TreeGrafter"/>
</dbReference>
<dbReference type="Gene3D" id="3.40.1190.20">
    <property type="match status" value="1"/>
</dbReference>
<dbReference type="InterPro" id="IPR013749">
    <property type="entry name" value="PM/HMP-P_kinase-1"/>
</dbReference>
<dbReference type="EC" id="2.7.1.49" evidence="2"/>
<dbReference type="GO" id="GO:0005524">
    <property type="term" value="F:ATP binding"/>
    <property type="evidence" value="ECO:0007669"/>
    <property type="project" value="UniProtKB-KW"/>
</dbReference>
<dbReference type="Proteomes" id="UP000594688">
    <property type="component" value="Chromosome"/>
</dbReference>
<keyword evidence="6" id="KW-0067">ATP-binding</keyword>
<dbReference type="Pfam" id="PF08543">
    <property type="entry name" value="Phos_pyr_kin"/>
    <property type="match status" value="1"/>
</dbReference>
<evidence type="ECO:0000256" key="5">
    <source>
        <dbReference type="ARBA" id="ARBA00022777"/>
    </source>
</evidence>
<name>A0A7T0BYM8_9BACT</name>
<dbReference type="FunFam" id="3.40.1190.20:FF:000003">
    <property type="entry name" value="Phosphomethylpyrimidine kinase ThiD"/>
    <property type="match status" value="1"/>
</dbReference>
<protein>
    <recommendedName>
        <fullName evidence="2">hydroxymethylpyrimidine kinase</fullName>
        <ecNumber evidence="2">2.7.1.49</ecNumber>
    </recommendedName>
</protein>
<dbReference type="PANTHER" id="PTHR20858">
    <property type="entry name" value="PHOSPHOMETHYLPYRIMIDINE KINASE"/>
    <property type="match status" value="1"/>
</dbReference>